<dbReference type="PANTHER" id="PTHR13555">
    <property type="entry name" value="C2H2 ZINC FINGER CGI-62-RELATED"/>
    <property type="match status" value="1"/>
</dbReference>
<dbReference type="PROSITE" id="PS52027">
    <property type="entry name" value="ZF_C2HC_C3H"/>
    <property type="match status" value="1"/>
</dbReference>
<evidence type="ECO:0000313" key="9">
    <source>
        <dbReference type="Proteomes" id="UP000186922"/>
    </source>
</evidence>
<feature type="region of interest" description="Disordered" evidence="6">
    <location>
        <begin position="188"/>
        <end position="230"/>
    </location>
</feature>
<feature type="region of interest" description="Disordered" evidence="6">
    <location>
        <begin position="317"/>
        <end position="343"/>
    </location>
</feature>
<organism evidence="8 9">
    <name type="scientific">Ramazzottius varieornatus</name>
    <name type="common">Water bear</name>
    <name type="synonym">Tardigrade</name>
    <dbReference type="NCBI Taxonomy" id="947166"/>
    <lineage>
        <taxon>Eukaryota</taxon>
        <taxon>Metazoa</taxon>
        <taxon>Ecdysozoa</taxon>
        <taxon>Tardigrada</taxon>
        <taxon>Eutardigrada</taxon>
        <taxon>Parachela</taxon>
        <taxon>Hypsibioidea</taxon>
        <taxon>Ramazzottiidae</taxon>
        <taxon>Ramazzottius</taxon>
    </lineage>
</organism>
<evidence type="ECO:0000256" key="1">
    <source>
        <dbReference type="ARBA" id="ARBA00022723"/>
    </source>
</evidence>
<keyword evidence="1" id="KW-0479">Metal-binding</keyword>
<evidence type="ECO:0000256" key="4">
    <source>
        <dbReference type="ARBA" id="ARBA00022833"/>
    </source>
</evidence>
<sequence>MAAVASPVNFDEIVIRPSPQKPFETAESPSREPLIACDFCGRNFNKTNLSRHVSICQRLAQKPKREAFATIAQRLSHVAQEDAVKPIMRELLSRKPEEVDDAPLQRPHKKATEAVRRKKSPTRGGVRTGADLFKEQQKGHSRCQYCERSFKEEVHERHVTFCKTQFIAKQRKAATVKEDPNFNLLMKRVKYRPPLPRAGSKNSVKKPEKPRKAISAFSSEQKAPAPNRPNDLKVLGSQSAMARVNSQPKSKTPTGEIIKLTGKVQDMLLSESPASHPTAPRQRIITPYQDSRTSPSDYGSGESLFSRTGSLRVKNYERPMGNSKTMSSLVDHEGSGDGSSVESVMSKSGASRVKASTVTPVKASNGSMLKDAHKIYHSSDLLTRTGSMRAKNPNSSPGITTTLSRTLKASENGIEEVIRRVESKAGTNFSATMKSTSTVTPTEKSYTSTTPHHERPYPFNVHSAQKEHMMQLHRSNSLRAKKSADSLDWDSFLKPAVLNHSETFEPDKFRLFHWDGEKYRAPPERSPTKLSDFTKTSNGSPGSSAYSSMSRWKPSTHSHAESLEEFTDTTSESISPLSPMGSTSSVSVKSSYMSSVSSLSQDKRTVVANPKVMSSPSAPKFCHNCGHEFPISTASFCCHCGIARLTINRGHAHVK</sequence>
<gene>
    <name evidence="8" type="primary">RvY_13811-1</name>
    <name evidence="8" type="synonym">RvY_13811.1</name>
    <name evidence="8" type="ORF">RvY_13811</name>
</gene>
<evidence type="ECO:0000256" key="3">
    <source>
        <dbReference type="ARBA" id="ARBA00022771"/>
    </source>
</evidence>
<keyword evidence="2" id="KW-0677">Repeat</keyword>
<feature type="region of interest" description="Disordered" evidence="6">
    <location>
        <begin position="432"/>
        <end position="457"/>
    </location>
</feature>
<feature type="region of interest" description="Disordered" evidence="6">
    <location>
        <begin position="521"/>
        <end position="582"/>
    </location>
</feature>
<evidence type="ECO:0000259" key="7">
    <source>
        <dbReference type="PROSITE" id="PS52027"/>
    </source>
</evidence>
<dbReference type="AlphaFoldDB" id="A0A1D1VP65"/>
<feature type="domain" description="C2HC/C3H-type" evidence="7">
    <location>
        <begin position="33"/>
        <end position="62"/>
    </location>
</feature>
<dbReference type="EMBL" id="BDGG01000009">
    <property type="protein sequence ID" value="GAV03382.1"/>
    <property type="molecule type" value="Genomic_DNA"/>
</dbReference>
<reference evidence="8 9" key="1">
    <citation type="journal article" date="2016" name="Nat. Commun.">
        <title>Extremotolerant tardigrade genome and improved radiotolerance of human cultured cells by tardigrade-unique protein.</title>
        <authorList>
            <person name="Hashimoto T."/>
            <person name="Horikawa D.D."/>
            <person name="Saito Y."/>
            <person name="Kuwahara H."/>
            <person name="Kozuka-Hata H."/>
            <person name="Shin-I T."/>
            <person name="Minakuchi Y."/>
            <person name="Ohishi K."/>
            <person name="Motoyama A."/>
            <person name="Aizu T."/>
            <person name="Enomoto A."/>
            <person name="Kondo K."/>
            <person name="Tanaka S."/>
            <person name="Hara Y."/>
            <person name="Koshikawa S."/>
            <person name="Sagara H."/>
            <person name="Miura T."/>
            <person name="Yokobori S."/>
            <person name="Miyagawa K."/>
            <person name="Suzuki Y."/>
            <person name="Kubo T."/>
            <person name="Oyama M."/>
            <person name="Kohara Y."/>
            <person name="Fujiyama A."/>
            <person name="Arakawa K."/>
            <person name="Katayama T."/>
            <person name="Toyoda A."/>
            <person name="Kunieda T."/>
        </authorList>
    </citation>
    <scope>NUCLEOTIDE SEQUENCE [LARGE SCALE GENOMIC DNA]</scope>
    <source>
        <strain evidence="8 9">YOKOZUNA-1</strain>
    </source>
</reference>
<keyword evidence="9" id="KW-1185">Reference proteome</keyword>
<feature type="compositionally biased region" description="Low complexity" evidence="6">
    <location>
        <begin position="573"/>
        <end position="582"/>
    </location>
</feature>
<evidence type="ECO:0000256" key="2">
    <source>
        <dbReference type="ARBA" id="ARBA00022737"/>
    </source>
</evidence>
<dbReference type="Proteomes" id="UP000186922">
    <property type="component" value="Unassembled WGS sequence"/>
</dbReference>
<dbReference type="InterPro" id="IPR026319">
    <property type="entry name" value="ZC2HC1A/B-like"/>
</dbReference>
<evidence type="ECO:0000256" key="5">
    <source>
        <dbReference type="PROSITE-ProRule" id="PRU01371"/>
    </source>
</evidence>
<evidence type="ECO:0000313" key="8">
    <source>
        <dbReference type="EMBL" id="GAV03382.1"/>
    </source>
</evidence>
<dbReference type="InterPro" id="IPR049899">
    <property type="entry name" value="Znf_C2HC_C3H"/>
</dbReference>
<dbReference type="GO" id="GO:0008270">
    <property type="term" value="F:zinc ion binding"/>
    <property type="evidence" value="ECO:0007669"/>
    <property type="project" value="UniProtKB-KW"/>
</dbReference>
<keyword evidence="3 5" id="KW-0863">Zinc-finger</keyword>
<accession>A0A1D1VP65</accession>
<protein>
    <recommendedName>
        <fullName evidence="7">C2HC/C3H-type domain-containing protein</fullName>
    </recommendedName>
</protein>
<feature type="compositionally biased region" description="Low complexity" evidence="6">
    <location>
        <begin position="537"/>
        <end position="550"/>
    </location>
</feature>
<name>A0A1D1VP65_RAMVA</name>
<evidence type="ECO:0000256" key="6">
    <source>
        <dbReference type="SAM" id="MobiDB-lite"/>
    </source>
</evidence>
<proteinExistence type="predicted"/>
<keyword evidence="4" id="KW-0862">Zinc</keyword>
<dbReference type="STRING" id="947166.A0A1D1VP65"/>
<feature type="compositionally biased region" description="Polar residues" evidence="6">
    <location>
        <begin position="432"/>
        <end position="450"/>
    </location>
</feature>
<feature type="region of interest" description="Disordered" evidence="6">
    <location>
        <begin position="96"/>
        <end position="133"/>
    </location>
</feature>
<comment type="caution">
    <text evidence="8">The sequence shown here is derived from an EMBL/GenBank/DDBJ whole genome shotgun (WGS) entry which is preliminary data.</text>
</comment>
<dbReference type="OrthoDB" id="10066537at2759"/>